<dbReference type="InterPro" id="IPR018357">
    <property type="entry name" value="Hexapep_transf_CS"/>
</dbReference>
<evidence type="ECO:0000256" key="7">
    <source>
        <dbReference type="HAMAP-Rule" id="MF_00523"/>
    </source>
</evidence>
<dbReference type="GO" id="GO:0016410">
    <property type="term" value="F:N-acyltransferase activity"/>
    <property type="evidence" value="ECO:0007669"/>
    <property type="project" value="InterPro"/>
</dbReference>
<dbReference type="Proteomes" id="UP000185678">
    <property type="component" value="Unassembled WGS sequence"/>
</dbReference>
<dbReference type="InterPro" id="IPR001451">
    <property type="entry name" value="Hexapep"/>
</dbReference>
<comment type="similarity">
    <text evidence="7">Belongs to the transferase hexapeptide repeat family. LpxD subfamily.</text>
</comment>
<dbReference type="CDD" id="cd03352">
    <property type="entry name" value="LbH_LpxD"/>
    <property type="match status" value="1"/>
</dbReference>
<gene>
    <name evidence="7" type="primary">lpxD</name>
    <name evidence="9" type="ORF">SAMN05421779_105374</name>
</gene>
<comment type="function">
    <text evidence="7">Catalyzes the N-acylation of UDP-3-O-acylglucosamine using 3-hydroxyacyl-ACP as the acyl donor. Is involved in the biosynthesis of lipid A, a phosphorylated glycolipid that anchors the lipopolysaccharide to the outer membrane of the cell.</text>
</comment>
<comment type="catalytic activity">
    <reaction evidence="7">
        <text>a UDP-3-O-[(3R)-3-hydroxyacyl]-alpha-D-glucosamine + a (3R)-hydroxyacyl-[ACP] = a UDP-2-N,3-O-bis[(3R)-3-hydroxyacyl]-alpha-D-glucosamine + holo-[ACP] + H(+)</text>
        <dbReference type="Rhea" id="RHEA:53836"/>
        <dbReference type="Rhea" id="RHEA-COMP:9685"/>
        <dbReference type="Rhea" id="RHEA-COMP:9945"/>
        <dbReference type="ChEBI" id="CHEBI:15378"/>
        <dbReference type="ChEBI" id="CHEBI:64479"/>
        <dbReference type="ChEBI" id="CHEBI:78827"/>
        <dbReference type="ChEBI" id="CHEBI:137740"/>
        <dbReference type="ChEBI" id="CHEBI:137748"/>
        <dbReference type="EC" id="2.3.1.191"/>
    </reaction>
</comment>
<dbReference type="PROSITE" id="PS00101">
    <property type="entry name" value="HEXAPEP_TRANSFERASES"/>
    <property type="match status" value="4"/>
</dbReference>
<dbReference type="GO" id="GO:0016020">
    <property type="term" value="C:membrane"/>
    <property type="evidence" value="ECO:0007669"/>
    <property type="project" value="GOC"/>
</dbReference>
<evidence type="ECO:0000313" key="9">
    <source>
        <dbReference type="EMBL" id="SIT02026.1"/>
    </source>
</evidence>
<dbReference type="NCBIfam" id="NF002060">
    <property type="entry name" value="PRK00892.1"/>
    <property type="match status" value="1"/>
</dbReference>
<dbReference type="SUPFAM" id="SSF51161">
    <property type="entry name" value="Trimeric LpxA-like enzymes"/>
    <property type="match status" value="1"/>
</dbReference>
<keyword evidence="1 7" id="KW-0444">Lipid biosynthesis</keyword>
<evidence type="ECO:0000256" key="4">
    <source>
        <dbReference type="ARBA" id="ARBA00022737"/>
    </source>
</evidence>
<dbReference type="PANTHER" id="PTHR43378">
    <property type="entry name" value="UDP-3-O-ACYLGLUCOSAMINE N-ACYLTRANSFERASE"/>
    <property type="match status" value="1"/>
</dbReference>
<accession>A0A1N7NUS7</accession>
<dbReference type="UniPathway" id="UPA00973"/>
<dbReference type="InterPro" id="IPR020573">
    <property type="entry name" value="UDP_GlcNAc_AcTrfase_non-rep"/>
</dbReference>
<evidence type="ECO:0000256" key="5">
    <source>
        <dbReference type="ARBA" id="ARBA00023098"/>
    </source>
</evidence>
<keyword evidence="5 7" id="KW-0443">Lipid metabolism</keyword>
<evidence type="ECO:0000256" key="6">
    <source>
        <dbReference type="ARBA" id="ARBA00023315"/>
    </source>
</evidence>
<feature type="domain" description="UDP-3-O-[3-hydroxymyristoyl] glucosamine N-acyltransferase non-repeat region" evidence="8">
    <location>
        <begin position="36"/>
        <end position="101"/>
    </location>
</feature>
<evidence type="ECO:0000256" key="2">
    <source>
        <dbReference type="ARBA" id="ARBA00022556"/>
    </source>
</evidence>
<dbReference type="NCBIfam" id="TIGR01853">
    <property type="entry name" value="lipid_A_lpxD"/>
    <property type="match status" value="1"/>
</dbReference>
<evidence type="ECO:0000259" key="8">
    <source>
        <dbReference type="Pfam" id="PF04613"/>
    </source>
</evidence>
<reference evidence="9 10" key="1">
    <citation type="submission" date="2017-01" db="EMBL/GenBank/DDBJ databases">
        <authorList>
            <person name="Mah S.A."/>
            <person name="Swanson W.J."/>
            <person name="Moy G.W."/>
            <person name="Vacquier V.D."/>
        </authorList>
    </citation>
    <scope>NUCLEOTIDE SEQUENCE [LARGE SCALE GENOMIC DNA]</scope>
    <source>
        <strain evidence="9 10">DSM 11589</strain>
    </source>
</reference>
<evidence type="ECO:0000256" key="3">
    <source>
        <dbReference type="ARBA" id="ARBA00022679"/>
    </source>
</evidence>
<dbReference type="PANTHER" id="PTHR43378:SF2">
    <property type="entry name" value="UDP-3-O-ACYLGLUCOSAMINE N-ACYLTRANSFERASE 1, MITOCHONDRIAL-RELATED"/>
    <property type="match status" value="1"/>
</dbReference>
<evidence type="ECO:0000313" key="10">
    <source>
        <dbReference type="Proteomes" id="UP000185678"/>
    </source>
</evidence>
<dbReference type="Gene3D" id="3.40.1390.10">
    <property type="entry name" value="MurE/MurF, N-terminal domain"/>
    <property type="match status" value="1"/>
</dbReference>
<dbReference type="EMBL" id="FTOA01000005">
    <property type="protein sequence ID" value="SIT02026.1"/>
    <property type="molecule type" value="Genomic_DNA"/>
</dbReference>
<dbReference type="Pfam" id="PF04613">
    <property type="entry name" value="LpxD"/>
    <property type="match status" value="1"/>
</dbReference>
<dbReference type="GO" id="GO:0009245">
    <property type="term" value="P:lipid A biosynthetic process"/>
    <property type="evidence" value="ECO:0007669"/>
    <property type="project" value="UniProtKB-UniRule"/>
</dbReference>
<proteinExistence type="inferred from homology"/>
<dbReference type="AlphaFoldDB" id="A0A1N7NUS7"/>
<evidence type="ECO:0000256" key="1">
    <source>
        <dbReference type="ARBA" id="ARBA00022516"/>
    </source>
</evidence>
<dbReference type="Gene3D" id="2.160.10.10">
    <property type="entry name" value="Hexapeptide repeat proteins"/>
    <property type="match status" value="1"/>
</dbReference>
<dbReference type="InterPro" id="IPR011004">
    <property type="entry name" value="Trimer_LpxA-like_sf"/>
</dbReference>
<keyword evidence="3 7" id="KW-0808">Transferase</keyword>
<dbReference type="InterPro" id="IPR007691">
    <property type="entry name" value="LpxD"/>
</dbReference>
<organism evidence="9 10">
    <name type="scientific">Insolitispirillum peregrinum</name>
    <dbReference type="NCBI Taxonomy" id="80876"/>
    <lineage>
        <taxon>Bacteria</taxon>
        <taxon>Pseudomonadati</taxon>
        <taxon>Pseudomonadota</taxon>
        <taxon>Alphaproteobacteria</taxon>
        <taxon>Rhodospirillales</taxon>
        <taxon>Novispirillaceae</taxon>
        <taxon>Insolitispirillum</taxon>
    </lineage>
</organism>
<keyword evidence="4 7" id="KW-0677">Repeat</keyword>
<keyword evidence="10" id="KW-1185">Reference proteome</keyword>
<protein>
    <recommendedName>
        <fullName evidence="7">UDP-3-O-acylglucosamine N-acyltransferase</fullName>
        <ecNumber evidence="7">2.3.1.191</ecNumber>
    </recommendedName>
</protein>
<keyword evidence="2 7" id="KW-0441">Lipid A biosynthesis</keyword>
<comment type="pathway">
    <text evidence="7">Bacterial outer membrane biogenesis; LPS lipid A biosynthesis.</text>
</comment>
<dbReference type="GO" id="GO:0103118">
    <property type="term" value="F:UDP-3-O-[(3R)-3-hydroxyacyl]-glucosamine N-acyltransferase activity"/>
    <property type="evidence" value="ECO:0007669"/>
    <property type="project" value="UniProtKB-EC"/>
</dbReference>
<dbReference type="RefSeq" id="WP_076401264.1">
    <property type="nucleotide sequence ID" value="NZ_FTOA01000005.1"/>
</dbReference>
<name>A0A1N7NUS7_9PROT</name>
<dbReference type="STRING" id="80876.SAMN05421779_105374"/>
<comment type="subunit">
    <text evidence="7">Homotrimer.</text>
</comment>
<dbReference type="HAMAP" id="MF_00523">
    <property type="entry name" value="LpxD"/>
    <property type="match status" value="1"/>
</dbReference>
<dbReference type="EC" id="2.3.1.191" evidence="7"/>
<sequence>MADSRFFENKGPFSAASLAQAVGGELKADDPDALMQDVAPLSTAQAEHVSFLDNRQYIDQFTVSKAGLVIVRPEFVDRAPAGMALILTNDPYRAYAVIAALFHPRPAVVPGVSPLATIDPSARLGTGVEIAAGAVIGANVELGDHVKIAANVVIGDGVMIGAHSSVGPNATITHALIGTHVHIYPGCCIGQDGFGFAMGPKGHLKVPQLGRVIIGDDVEIGANTTIDRGAGPDTVIGPGCRIDNLVQIGHNVELGAGCVLVSQVGISGSTKLGRGVVVGGQAGLAGHLSIEDGVQIAGQSGVMRDIPKGTAVMGYPAKPIKEFWREVAALSAMVTRKKRTD</sequence>
<keyword evidence="6 7" id="KW-0012">Acyltransferase</keyword>
<dbReference type="Pfam" id="PF00132">
    <property type="entry name" value="Hexapep"/>
    <property type="match status" value="2"/>
</dbReference>
<feature type="active site" description="Proton acceptor" evidence="7">
    <location>
        <position position="250"/>
    </location>
</feature>
<dbReference type="OrthoDB" id="9784739at2"/>